<sequence length="77" mass="9020">MAPGMEFPRPCRVRLHPLFRVRGNPPPFTFSAPSLYLRLQPHPSQAETRGDSEFLCYRWRRPEEETGGRLAFSRCCR</sequence>
<evidence type="ECO:0000313" key="1">
    <source>
        <dbReference type="EMBL" id="MPC85645.1"/>
    </source>
</evidence>
<organism evidence="1 2">
    <name type="scientific">Portunus trituberculatus</name>
    <name type="common">Swimming crab</name>
    <name type="synonym">Neptunus trituberculatus</name>
    <dbReference type="NCBI Taxonomy" id="210409"/>
    <lineage>
        <taxon>Eukaryota</taxon>
        <taxon>Metazoa</taxon>
        <taxon>Ecdysozoa</taxon>
        <taxon>Arthropoda</taxon>
        <taxon>Crustacea</taxon>
        <taxon>Multicrustacea</taxon>
        <taxon>Malacostraca</taxon>
        <taxon>Eumalacostraca</taxon>
        <taxon>Eucarida</taxon>
        <taxon>Decapoda</taxon>
        <taxon>Pleocyemata</taxon>
        <taxon>Brachyura</taxon>
        <taxon>Eubrachyura</taxon>
        <taxon>Portunoidea</taxon>
        <taxon>Portunidae</taxon>
        <taxon>Portuninae</taxon>
        <taxon>Portunus</taxon>
    </lineage>
</organism>
<protein>
    <submittedName>
        <fullName evidence="1">Uncharacterized protein</fullName>
    </submittedName>
</protein>
<comment type="caution">
    <text evidence="1">The sequence shown here is derived from an EMBL/GenBank/DDBJ whole genome shotgun (WGS) entry which is preliminary data.</text>
</comment>
<dbReference type="EMBL" id="VSRR010069065">
    <property type="protein sequence ID" value="MPC85645.1"/>
    <property type="molecule type" value="Genomic_DNA"/>
</dbReference>
<evidence type="ECO:0000313" key="2">
    <source>
        <dbReference type="Proteomes" id="UP000324222"/>
    </source>
</evidence>
<gene>
    <name evidence="1" type="ORF">E2C01_080427</name>
</gene>
<reference evidence="1 2" key="1">
    <citation type="submission" date="2019-05" db="EMBL/GenBank/DDBJ databases">
        <title>Another draft genome of Portunus trituberculatus and its Hox gene families provides insights of decapod evolution.</title>
        <authorList>
            <person name="Jeong J.-H."/>
            <person name="Song I."/>
            <person name="Kim S."/>
            <person name="Choi T."/>
            <person name="Kim D."/>
            <person name="Ryu S."/>
            <person name="Kim W."/>
        </authorList>
    </citation>
    <scope>NUCLEOTIDE SEQUENCE [LARGE SCALE GENOMIC DNA]</scope>
    <source>
        <tissue evidence="1">Muscle</tissue>
    </source>
</reference>
<name>A0A5B7IT85_PORTR</name>
<proteinExistence type="predicted"/>
<dbReference type="AlphaFoldDB" id="A0A5B7IT85"/>
<keyword evidence="2" id="KW-1185">Reference proteome</keyword>
<dbReference type="Proteomes" id="UP000324222">
    <property type="component" value="Unassembled WGS sequence"/>
</dbReference>
<accession>A0A5B7IT85</accession>